<feature type="domain" description="UDP-glucose/GDP-mannose dehydrogenase dimerisation" evidence="1">
    <location>
        <begin position="207"/>
        <end position="296"/>
    </location>
</feature>
<comment type="caution">
    <text evidence="3">The sequence shown here is derived from an EMBL/GenBank/DDBJ whole genome shotgun (WGS) entry which is preliminary data.</text>
</comment>
<evidence type="ECO:0000259" key="2">
    <source>
        <dbReference type="Pfam" id="PF03721"/>
    </source>
</evidence>
<evidence type="ECO:0000313" key="3">
    <source>
        <dbReference type="EMBL" id="KUG18752.1"/>
    </source>
</evidence>
<dbReference type="InterPro" id="IPR028359">
    <property type="entry name" value="UDP_ManNAc/GlcNAc_DH"/>
</dbReference>
<organism evidence="3">
    <name type="scientific">hydrocarbon metagenome</name>
    <dbReference type="NCBI Taxonomy" id="938273"/>
    <lineage>
        <taxon>unclassified sequences</taxon>
        <taxon>metagenomes</taxon>
        <taxon>ecological metagenomes</taxon>
    </lineage>
</organism>
<dbReference type="Pfam" id="PF03721">
    <property type="entry name" value="UDPG_MGDP_dh_N"/>
    <property type="match status" value="1"/>
</dbReference>
<dbReference type="SUPFAM" id="SSF51735">
    <property type="entry name" value="NAD(P)-binding Rossmann-fold domains"/>
    <property type="match status" value="1"/>
</dbReference>
<proteinExistence type="predicted"/>
<dbReference type="InterPro" id="IPR017476">
    <property type="entry name" value="UDP-Glc/GDP-Man"/>
</dbReference>
<dbReference type="InterPro" id="IPR014026">
    <property type="entry name" value="UDP-Glc/GDP-Man_DH_dimer"/>
</dbReference>
<gene>
    <name evidence="3" type="ORF">ASZ90_011547</name>
</gene>
<dbReference type="EC" id="1.1.1.22" evidence="3"/>
<accession>A0A0W8FCZ6</accession>
<dbReference type="GO" id="GO:0016628">
    <property type="term" value="F:oxidoreductase activity, acting on the CH-CH group of donors, NAD or NADP as acceptor"/>
    <property type="evidence" value="ECO:0007669"/>
    <property type="project" value="InterPro"/>
</dbReference>
<dbReference type="InterPro" id="IPR036220">
    <property type="entry name" value="UDP-Glc/GDP-Man_DH_C_sf"/>
</dbReference>
<dbReference type="SUPFAM" id="SSF52413">
    <property type="entry name" value="UDP-glucose/GDP-mannose dehydrogenase C-terminal domain"/>
    <property type="match status" value="1"/>
</dbReference>
<dbReference type="InterPro" id="IPR001732">
    <property type="entry name" value="UDP-Glc/GDP-Man_DH_N"/>
</dbReference>
<dbReference type="SUPFAM" id="SSF48179">
    <property type="entry name" value="6-phosphogluconate dehydrogenase C-terminal domain-like"/>
    <property type="match status" value="1"/>
</dbReference>
<dbReference type="GO" id="GO:0051287">
    <property type="term" value="F:NAD binding"/>
    <property type="evidence" value="ECO:0007669"/>
    <property type="project" value="InterPro"/>
</dbReference>
<dbReference type="EMBL" id="LNQE01001364">
    <property type="protein sequence ID" value="KUG18752.1"/>
    <property type="molecule type" value="Genomic_DNA"/>
</dbReference>
<dbReference type="AlphaFoldDB" id="A0A0W8FCZ6"/>
<dbReference type="PANTHER" id="PTHR43491:SF5">
    <property type="entry name" value="UDP-N-ACETYL-D-MANNOSAMINE DEHYDROGENASE"/>
    <property type="match status" value="1"/>
</dbReference>
<sequence length="398" mass="44590">MELSDIKAKIAVVGLGNAGLPLAAVIADRGIAVLGVDINEERCRLINQGTNPIPEEEGLEELIIRHGGKNLIATPRFEDARDCSSFIVIVPLFVDQSNNPDFSIMDKALLSLGRILKKGDLVVLETTFPPGTTSGRVKKLLCECSGLGEGEFFLAYSPERIMTGYSISRLREFPKVIGGTDEESGLAAYQLYRQFISNLHLVSSASVAEMIKVMEGCYRDVNIALANELYKICQDLGIDFFEARDKACHQFCHIHLPSTGVGGHCIPVYPWFLIKEMEKREMFDKCRILHTSRILNDEMIQYWAERIMLECMKINKPLCEIKICIKGITFRAGVREFYHSRNLALARLLYDKGLDVYVADPLLNNDEVAARGFESIKPQEADLIFDPFQLNFESGKAL</sequence>
<dbReference type="Gene3D" id="3.40.50.720">
    <property type="entry name" value="NAD(P)-binding Rossmann-like Domain"/>
    <property type="match status" value="2"/>
</dbReference>
<dbReference type="PIRSF" id="PIRSF000124">
    <property type="entry name" value="UDPglc_GDPman_dh"/>
    <property type="match status" value="1"/>
</dbReference>
<dbReference type="GO" id="GO:0003979">
    <property type="term" value="F:UDP-glucose 6-dehydrogenase activity"/>
    <property type="evidence" value="ECO:0007669"/>
    <property type="project" value="UniProtKB-EC"/>
</dbReference>
<dbReference type="NCBIfam" id="TIGR03026">
    <property type="entry name" value="NDP-sugDHase"/>
    <property type="match status" value="1"/>
</dbReference>
<dbReference type="PIRSF" id="PIRSF500136">
    <property type="entry name" value="UDP_ManNAc_DH"/>
    <property type="match status" value="1"/>
</dbReference>
<dbReference type="InterPro" id="IPR008927">
    <property type="entry name" value="6-PGluconate_DH-like_C_sf"/>
</dbReference>
<dbReference type="Pfam" id="PF00984">
    <property type="entry name" value="UDPG_MGDP_dh"/>
    <property type="match status" value="1"/>
</dbReference>
<evidence type="ECO:0000259" key="1">
    <source>
        <dbReference type="Pfam" id="PF00984"/>
    </source>
</evidence>
<keyword evidence="3" id="KW-0560">Oxidoreductase</keyword>
<dbReference type="GO" id="GO:0000271">
    <property type="term" value="P:polysaccharide biosynthetic process"/>
    <property type="evidence" value="ECO:0007669"/>
    <property type="project" value="InterPro"/>
</dbReference>
<feature type="domain" description="UDP-glucose/GDP-mannose dehydrogenase N-terminal" evidence="2">
    <location>
        <begin position="9"/>
        <end position="184"/>
    </location>
</feature>
<dbReference type="InterPro" id="IPR036291">
    <property type="entry name" value="NAD(P)-bd_dom_sf"/>
</dbReference>
<protein>
    <submittedName>
        <fullName evidence="3">Udp-glucose dehydrogenase</fullName>
        <ecNumber evidence="3">1.1.1.22</ecNumber>
    </submittedName>
</protein>
<reference evidence="3" key="1">
    <citation type="journal article" date="2015" name="Proc. Natl. Acad. Sci. U.S.A.">
        <title>Networks of energetic and metabolic interactions define dynamics in microbial communities.</title>
        <authorList>
            <person name="Embree M."/>
            <person name="Liu J.K."/>
            <person name="Al-Bassam M.M."/>
            <person name="Zengler K."/>
        </authorList>
    </citation>
    <scope>NUCLEOTIDE SEQUENCE</scope>
</reference>
<dbReference type="PANTHER" id="PTHR43491">
    <property type="entry name" value="UDP-N-ACETYL-D-MANNOSAMINE DEHYDROGENASE"/>
    <property type="match status" value="1"/>
</dbReference>
<name>A0A0W8FCZ6_9ZZZZ</name>